<feature type="domain" description="Ribosomal RNA adenine methylase transferase N-terminal" evidence="12">
    <location>
        <begin position="35"/>
        <end position="223"/>
    </location>
</feature>
<dbReference type="EMBL" id="CAJVPJ010000273">
    <property type="protein sequence ID" value="CAG8504786.1"/>
    <property type="molecule type" value="Genomic_DNA"/>
</dbReference>
<comment type="similarity">
    <text evidence="10 11">Belongs to the class I-like SAM-binding methyltransferase superfamily. rRNA adenine N(6)-methyltransferase family.</text>
</comment>
<dbReference type="PANTHER" id="PTHR11727">
    <property type="entry name" value="DIMETHYLADENOSINE TRANSFERASE"/>
    <property type="match status" value="1"/>
</dbReference>
<gene>
    <name evidence="13" type="ORF">POCULU_LOCUS2761</name>
</gene>
<organism evidence="13 14">
    <name type="scientific">Paraglomus occultum</name>
    <dbReference type="NCBI Taxonomy" id="144539"/>
    <lineage>
        <taxon>Eukaryota</taxon>
        <taxon>Fungi</taxon>
        <taxon>Fungi incertae sedis</taxon>
        <taxon>Mucoromycota</taxon>
        <taxon>Glomeromycotina</taxon>
        <taxon>Glomeromycetes</taxon>
        <taxon>Paraglomerales</taxon>
        <taxon>Paraglomeraceae</taxon>
        <taxon>Paraglomus</taxon>
    </lineage>
</organism>
<dbReference type="NCBIfam" id="TIGR00755">
    <property type="entry name" value="ksgA"/>
    <property type="match status" value="1"/>
</dbReference>
<evidence type="ECO:0000256" key="4">
    <source>
        <dbReference type="ARBA" id="ARBA00022603"/>
    </source>
</evidence>
<evidence type="ECO:0000256" key="2">
    <source>
        <dbReference type="ARBA" id="ARBA00004173"/>
    </source>
</evidence>
<dbReference type="SMART" id="SM00650">
    <property type="entry name" value="rADc"/>
    <property type="match status" value="1"/>
</dbReference>
<dbReference type="GO" id="GO:0006391">
    <property type="term" value="P:transcription initiation at mitochondrial promoter"/>
    <property type="evidence" value="ECO:0007669"/>
    <property type="project" value="TreeGrafter"/>
</dbReference>
<evidence type="ECO:0000256" key="5">
    <source>
        <dbReference type="ARBA" id="ARBA00022679"/>
    </source>
</evidence>
<evidence type="ECO:0000256" key="7">
    <source>
        <dbReference type="ARBA" id="ARBA00022884"/>
    </source>
</evidence>
<dbReference type="SUPFAM" id="SSF53335">
    <property type="entry name" value="S-adenosyl-L-methionine-dependent methyltransferases"/>
    <property type="match status" value="1"/>
</dbReference>
<feature type="binding site" evidence="10">
    <location>
        <position position="30"/>
    </location>
    <ligand>
        <name>S-adenosyl-L-methionine</name>
        <dbReference type="ChEBI" id="CHEBI:59789"/>
    </ligand>
</feature>
<dbReference type="CDD" id="cd02440">
    <property type="entry name" value="AdoMet_MTases"/>
    <property type="match status" value="1"/>
</dbReference>
<protein>
    <recommendedName>
        <fullName evidence="11">rRNA adenine N(6)-methyltransferase</fullName>
        <ecNumber evidence="11">2.1.1.-</ecNumber>
    </recommendedName>
</protein>
<dbReference type="PANTHER" id="PTHR11727:SF17">
    <property type="entry name" value="DIMETHYLADENOSINE TRANSFERASE 1, MITOCHONDRIAL"/>
    <property type="match status" value="1"/>
</dbReference>
<proteinExistence type="inferred from homology"/>
<dbReference type="InterPro" id="IPR020596">
    <property type="entry name" value="rRNA_Ade_Mease_Trfase_CS"/>
</dbReference>
<evidence type="ECO:0000256" key="3">
    <source>
        <dbReference type="ARBA" id="ARBA00022552"/>
    </source>
</evidence>
<comment type="catalytic activity">
    <reaction evidence="9">
        <text>adenosine(1779)/adenosine(1780) in 18S rRNA + 4 S-adenosyl-L-methionine = N(6)-dimethyladenosine(1779)/N(6)-dimethyladenosine(1780) in 18S rRNA + 4 S-adenosyl-L-homocysteine + 4 H(+)</text>
        <dbReference type="Rhea" id="RHEA:42780"/>
        <dbReference type="Rhea" id="RHEA-COMP:10234"/>
        <dbReference type="Rhea" id="RHEA-COMP:10236"/>
        <dbReference type="ChEBI" id="CHEBI:15378"/>
        <dbReference type="ChEBI" id="CHEBI:57856"/>
        <dbReference type="ChEBI" id="CHEBI:59789"/>
        <dbReference type="ChEBI" id="CHEBI:74411"/>
        <dbReference type="ChEBI" id="CHEBI:74493"/>
        <dbReference type="EC" id="2.1.1.183"/>
    </reaction>
</comment>
<keyword evidence="5 10" id="KW-0808">Transferase</keyword>
<dbReference type="AlphaFoldDB" id="A0A9N8ZRL5"/>
<accession>A0A9N8ZRL5</accession>
<keyword evidence="3 11" id="KW-0698">rRNA processing</keyword>
<keyword evidence="4 10" id="KW-0489">Methyltransferase</keyword>
<sequence length="305" mass="34507">MSKLSKLPKARDIMKMYGIRAQENLSQNFIFDKNVTDKIVSKAGIKQNDSLVVEVGPGPGILTRSIIDTGVKNVVAVEKDKRFMSSLSLLSKESDDVLKVLEGDILTTDHKQFLQYLKEADQEAIHLIGNLPFNIATPLLMQWLSMASKKSGIFSKPNITMTLMFQMEVADRIVAAKSTPSRCRLSVMVQSVCEAKRVYQVPSKVFIPKPDINAAVVSLKPLTEPMLQSPIESLEQVSRYFFNQKRKTVRATFKKLHDEMHSLHKPLLLEIQENLNWNALMRPQDISTEQFCQLAKMFHEKGVVC</sequence>
<dbReference type="InterPro" id="IPR023165">
    <property type="entry name" value="rRNA_Ade_diMease-like_C"/>
</dbReference>
<evidence type="ECO:0000256" key="8">
    <source>
        <dbReference type="ARBA" id="ARBA00024915"/>
    </source>
</evidence>
<dbReference type="InterPro" id="IPR020598">
    <property type="entry name" value="rRNA_Ade_methylase_Trfase_N"/>
</dbReference>
<dbReference type="OrthoDB" id="16079at2759"/>
<comment type="caution">
    <text evidence="13">The sequence shown here is derived from an EMBL/GenBank/DDBJ whole genome shotgun (WGS) entry which is preliminary data.</text>
</comment>
<feature type="binding site" evidence="10">
    <location>
        <position position="56"/>
    </location>
    <ligand>
        <name>S-adenosyl-L-methionine</name>
        <dbReference type="ChEBI" id="CHEBI:59789"/>
    </ligand>
</feature>
<evidence type="ECO:0000313" key="13">
    <source>
        <dbReference type="EMBL" id="CAG8504786.1"/>
    </source>
</evidence>
<evidence type="ECO:0000256" key="10">
    <source>
        <dbReference type="PROSITE-ProRule" id="PRU01026"/>
    </source>
</evidence>
<evidence type="ECO:0000256" key="11">
    <source>
        <dbReference type="RuleBase" id="RU362106"/>
    </source>
</evidence>
<dbReference type="InterPro" id="IPR001737">
    <property type="entry name" value="KsgA/Erm"/>
</dbReference>
<reference evidence="13" key="1">
    <citation type="submission" date="2021-06" db="EMBL/GenBank/DDBJ databases">
        <authorList>
            <person name="Kallberg Y."/>
            <person name="Tangrot J."/>
            <person name="Rosling A."/>
        </authorList>
    </citation>
    <scope>NUCLEOTIDE SEQUENCE</scope>
    <source>
        <strain evidence="13">IA702</strain>
    </source>
</reference>
<dbReference type="Gene3D" id="1.10.8.100">
    <property type="entry name" value="Ribosomal RNA adenine dimethylase-like, domain 2"/>
    <property type="match status" value="1"/>
</dbReference>
<comment type="function">
    <text evidence="1">Specifically dimethylates two adjacent adenosines in the loop of a conserved hairpin near the 3'-end of 18S rRNA in the 40S particle.</text>
</comment>
<feature type="binding site" evidence="10">
    <location>
        <position position="130"/>
    </location>
    <ligand>
        <name>S-adenosyl-L-methionine</name>
        <dbReference type="ChEBI" id="CHEBI:59789"/>
    </ligand>
</feature>
<evidence type="ECO:0000313" key="14">
    <source>
        <dbReference type="Proteomes" id="UP000789572"/>
    </source>
</evidence>
<dbReference type="InterPro" id="IPR029063">
    <property type="entry name" value="SAM-dependent_MTases_sf"/>
</dbReference>
<keyword evidence="7 10" id="KW-0694">RNA-binding</keyword>
<keyword evidence="6 10" id="KW-0949">S-adenosyl-L-methionine</keyword>
<name>A0A9N8ZRL5_9GLOM</name>
<dbReference type="GO" id="GO:0005759">
    <property type="term" value="C:mitochondrial matrix"/>
    <property type="evidence" value="ECO:0007669"/>
    <property type="project" value="TreeGrafter"/>
</dbReference>
<keyword evidence="14" id="KW-1185">Reference proteome</keyword>
<dbReference type="PROSITE" id="PS01131">
    <property type="entry name" value="RRNA_A_DIMETH"/>
    <property type="match status" value="1"/>
</dbReference>
<dbReference type="Pfam" id="PF00398">
    <property type="entry name" value="RrnaAD"/>
    <property type="match status" value="1"/>
</dbReference>
<dbReference type="Gene3D" id="3.40.50.150">
    <property type="entry name" value="Vaccinia Virus protein VP39"/>
    <property type="match status" value="1"/>
</dbReference>
<evidence type="ECO:0000256" key="9">
    <source>
        <dbReference type="ARBA" id="ARBA00049478"/>
    </source>
</evidence>
<evidence type="ECO:0000259" key="12">
    <source>
        <dbReference type="SMART" id="SM00650"/>
    </source>
</evidence>
<feature type="binding site" evidence="10">
    <location>
        <position position="28"/>
    </location>
    <ligand>
        <name>S-adenosyl-L-methionine</name>
        <dbReference type="ChEBI" id="CHEBI:59789"/>
    </ligand>
</feature>
<dbReference type="EC" id="2.1.1.-" evidence="11"/>
<dbReference type="GO" id="GO:0003723">
    <property type="term" value="F:RNA binding"/>
    <property type="evidence" value="ECO:0007669"/>
    <property type="project" value="UniProtKB-UniRule"/>
</dbReference>
<comment type="subcellular location">
    <subcellularLocation>
        <location evidence="2">Mitochondrion</location>
    </subcellularLocation>
</comment>
<evidence type="ECO:0000256" key="6">
    <source>
        <dbReference type="ARBA" id="ARBA00022691"/>
    </source>
</evidence>
<dbReference type="GO" id="GO:0034246">
    <property type="term" value="F:mitochondrial transcription factor activity"/>
    <property type="evidence" value="ECO:0007669"/>
    <property type="project" value="TreeGrafter"/>
</dbReference>
<feature type="binding site" evidence="10">
    <location>
        <position position="104"/>
    </location>
    <ligand>
        <name>S-adenosyl-L-methionine</name>
        <dbReference type="ChEBI" id="CHEBI:59789"/>
    </ligand>
</feature>
<feature type="binding site" evidence="10">
    <location>
        <position position="78"/>
    </location>
    <ligand>
        <name>S-adenosyl-L-methionine</name>
        <dbReference type="ChEBI" id="CHEBI:59789"/>
    </ligand>
</feature>
<dbReference type="PROSITE" id="PS51689">
    <property type="entry name" value="SAM_RNA_A_N6_MT"/>
    <property type="match status" value="1"/>
</dbReference>
<comment type="function">
    <text evidence="8">Mitochondrial transcription factor that confers selective promoter recognition on the core subunit of the yeast mitochondrial RNA polymerase. Interacts with DNA in a non-specific manner.</text>
</comment>
<dbReference type="InterPro" id="IPR011530">
    <property type="entry name" value="rRNA_adenine_dimethylase"/>
</dbReference>
<evidence type="ECO:0000256" key="1">
    <source>
        <dbReference type="ARBA" id="ARBA00002977"/>
    </source>
</evidence>
<dbReference type="GO" id="GO:0052909">
    <property type="term" value="F:18S rRNA (adenine(1779)-N(6)/adenine(1780)-N(6))-dimethyltransferase activity"/>
    <property type="evidence" value="ECO:0007669"/>
    <property type="project" value="UniProtKB-EC"/>
</dbReference>
<dbReference type="Proteomes" id="UP000789572">
    <property type="component" value="Unassembled WGS sequence"/>
</dbReference>